<dbReference type="RefSeq" id="WP_236292196.1">
    <property type="nucleotide sequence ID" value="NZ_CAKMMW010000027.1"/>
</dbReference>
<gene>
    <name evidence="8" type="primary">yteP_93</name>
    <name evidence="8" type="ORF">PAECIP111891_06032</name>
</gene>
<feature type="transmembrane region" description="Helical" evidence="6">
    <location>
        <begin position="30"/>
        <end position="48"/>
    </location>
</feature>
<keyword evidence="5 6" id="KW-0472">Membrane</keyword>
<keyword evidence="9" id="KW-1185">Reference proteome</keyword>
<dbReference type="InterPro" id="IPR000515">
    <property type="entry name" value="MetI-like"/>
</dbReference>
<comment type="similarity">
    <text evidence="6">Belongs to the binding-protein-dependent transport system permease family.</text>
</comment>
<dbReference type="PROSITE" id="PS50928">
    <property type="entry name" value="ABC_TM1"/>
    <property type="match status" value="1"/>
</dbReference>
<dbReference type="Pfam" id="PF00528">
    <property type="entry name" value="BPD_transp_1"/>
    <property type="match status" value="1"/>
</dbReference>
<feature type="transmembrane region" description="Helical" evidence="6">
    <location>
        <begin position="284"/>
        <end position="305"/>
    </location>
</feature>
<sequence>MHSETTSTMKISSVTKIQRTFFRNFIQNKWLYLMMVPGIAFYIIYKYIPMMGLLIAFQDYNIMKGIMGSPWVGFKHFETIFSSPDFYVLLRNTMVISLYKIVFGMLPDIAMALALNEIRSAWFKRTIQTITYAPHFLSWVIIYGLVMAFLATDSGLVNQWVRGSGGESINFLTSNSWFRPLLVLTEIWKDTGFGAIIYLAALTGIDPQLYEAAIVDGAGRWKQIWHITLPGIRNVIVLLLLLKIGHILDAGFGQIYIFLNTRVYETGDIIDTWVFRRGLESMEFSFASAVGFFKSFVGLVLVLGANKLAKKYGDSGIW</sequence>
<proteinExistence type="inferred from homology"/>
<protein>
    <submittedName>
        <fullName evidence="8">Multiple-sugar transport system permease YteP</fullName>
    </submittedName>
</protein>
<reference evidence="8" key="1">
    <citation type="submission" date="2022-01" db="EMBL/GenBank/DDBJ databases">
        <authorList>
            <person name="Criscuolo A."/>
        </authorList>
    </citation>
    <scope>NUCLEOTIDE SEQUENCE</scope>
    <source>
        <strain evidence="8">CIP111891</strain>
    </source>
</reference>
<dbReference type="CDD" id="cd06261">
    <property type="entry name" value="TM_PBP2"/>
    <property type="match status" value="1"/>
</dbReference>
<feature type="transmembrane region" description="Helical" evidence="6">
    <location>
        <begin position="136"/>
        <end position="157"/>
    </location>
</feature>
<dbReference type="EMBL" id="CAKMMW010000027">
    <property type="protein sequence ID" value="CAH1226932.1"/>
    <property type="molecule type" value="Genomic_DNA"/>
</dbReference>
<keyword evidence="2 6" id="KW-0813">Transport</keyword>
<comment type="caution">
    <text evidence="8">The sequence shown here is derived from an EMBL/GenBank/DDBJ whole genome shotgun (WGS) entry which is preliminary data.</text>
</comment>
<evidence type="ECO:0000259" key="7">
    <source>
        <dbReference type="PROSITE" id="PS50928"/>
    </source>
</evidence>
<keyword evidence="4 6" id="KW-1133">Transmembrane helix</keyword>
<evidence type="ECO:0000313" key="8">
    <source>
        <dbReference type="EMBL" id="CAH1226932.1"/>
    </source>
</evidence>
<dbReference type="PANTHER" id="PTHR43496:SF1">
    <property type="entry name" value="POLYGALACTURONAN_RHAMNOGALACTURONAN TRANSPORT SYSTEM PERMEASE PROTEIN YTEP"/>
    <property type="match status" value="1"/>
</dbReference>
<feature type="transmembrane region" description="Helical" evidence="6">
    <location>
        <begin position="235"/>
        <end position="259"/>
    </location>
</feature>
<comment type="subcellular location">
    <subcellularLocation>
        <location evidence="6">Cell membrane</location>
        <topology evidence="6">Multi-pass membrane protein</topology>
    </subcellularLocation>
    <subcellularLocation>
        <location evidence="1">Membrane</location>
        <topology evidence="1">Multi-pass membrane protein</topology>
    </subcellularLocation>
</comment>
<feature type="domain" description="ABC transmembrane type-1" evidence="7">
    <location>
        <begin position="90"/>
        <end position="305"/>
    </location>
</feature>
<dbReference type="SUPFAM" id="SSF161098">
    <property type="entry name" value="MetI-like"/>
    <property type="match status" value="1"/>
</dbReference>
<evidence type="ECO:0000256" key="5">
    <source>
        <dbReference type="ARBA" id="ARBA00023136"/>
    </source>
</evidence>
<evidence type="ECO:0000313" key="9">
    <source>
        <dbReference type="Proteomes" id="UP000838821"/>
    </source>
</evidence>
<evidence type="ECO:0000256" key="4">
    <source>
        <dbReference type="ARBA" id="ARBA00022989"/>
    </source>
</evidence>
<dbReference type="Gene3D" id="1.10.3720.10">
    <property type="entry name" value="MetI-like"/>
    <property type="match status" value="1"/>
</dbReference>
<evidence type="ECO:0000256" key="1">
    <source>
        <dbReference type="ARBA" id="ARBA00004141"/>
    </source>
</evidence>
<organism evidence="8 9">
    <name type="scientific">Paenibacillus allorhizoplanae</name>
    <dbReference type="NCBI Taxonomy" id="2905648"/>
    <lineage>
        <taxon>Bacteria</taxon>
        <taxon>Bacillati</taxon>
        <taxon>Bacillota</taxon>
        <taxon>Bacilli</taxon>
        <taxon>Bacillales</taxon>
        <taxon>Paenibacillaceae</taxon>
        <taxon>Paenibacillus</taxon>
    </lineage>
</organism>
<accession>A0ABN8H804</accession>
<evidence type="ECO:0000256" key="3">
    <source>
        <dbReference type="ARBA" id="ARBA00022692"/>
    </source>
</evidence>
<evidence type="ECO:0000256" key="6">
    <source>
        <dbReference type="RuleBase" id="RU363032"/>
    </source>
</evidence>
<name>A0ABN8H804_9BACL</name>
<evidence type="ECO:0000256" key="2">
    <source>
        <dbReference type="ARBA" id="ARBA00022448"/>
    </source>
</evidence>
<dbReference type="InterPro" id="IPR035906">
    <property type="entry name" value="MetI-like_sf"/>
</dbReference>
<feature type="transmembrane region" description="Helical" evidence="6">
    <location>
        <begin position="94"/>
        <end position="115"/>
    </location>
</feature>
<keyword evidence="3 6" id="KW-0812">Transmembrane</keyword>
<dbReference type="Proteomes" id="UP000838821">
    <property type="component" value="Unassembled WGS sequence"/>
</dbReference>
<dbReference type="PANTHER" id="PTHR43496">
    <property type="entry name" value="PROTEIN LPLB"/>
    <property type="match status" value="1"/>
</dbReference>